<accession>A0A9N8V4T4</accession>
<dbReference type="GO" id="GO:0005634">
    <property type="term" value="C:nucleus"/>
    <property type="evidence" value="ECO:0007669"/>
    <property type="project" value="UniProtKB-SubCell"/>
</dbReference>
<keyword evidence="3" id="KW-0507">mRNA processing</keyword>
<keyword evidence="9" id="KW-1185">Reference proteome</keyword>
<dbReference type="InterPro" id="IPR031801">
    <property type="entry name" value="VIR_N"/>
</dbReference>
<comment type="subcellular location">
    <subcellularLocation>
        <location evidence="1">Nucleus</location>
    </subcellularLocation>
</comment>
<evidence type="ECO:0000256" key="1">
    <source>
        <dbReference type="ARBA" id="ARBA00004123"/>
    </source>
</evidence>
<name>A0A9N8V4T4_9GLOM</name>
<dbReference type="Pfam" id="PF15912">
    <property type="entry name" value="VIR_N"/>
    <property type="match status" value="1"/>
</dbReference>
<evidence type="ECO:0000256" key="4">
    <source>
        <dbReference type="ARBA" id="ARBA00023187"/>
    </source>
</evidence>
<feature type="region of interest" description="Disordered" evidence="6">
    <location>
        <begin position="1916"/>
        <end position="1993"/>
    </location>
</feature>
<keyword evidence="5" id="KW-0539">Nucleus</keyword>
<dbReference type="GO" id="GO:0003723">
    <property type="term" value="F:RNA binding"/>
    <property type="evidence" value="ECO:0007669"/>
    <property type="project" value="TreeGrafter"/>
</dbReference>
<dbReference type="GO" id="GO:0006397">
    <property type="term" value="P:mRNA processing"/>
    <property type="evidence" value="ECO:0007669"/>
    <property type="project" value="UniProtKB-KW"/>
</dbReference>
<reference evidence="8" key="1">
    <citation type="submission" date="2021-06" db="EMBL/GenBank/DDBJ databases">
        <authorList>
            <person name="Kallberg Y."/>
            <person name="Tangrot J."/>
            <person name="Rosling A."/>
        </authorList>
    </citation>
    <scope>NUCLEOTIDE SEQUENCE</scope>
    <source>
        <strain evidence="8">CL551</strain>
    </source>
</reference>
<comment type="similarity">
    <text evidence="2">Belongs to the vir family.</text>
</comment>
<dbReference type="InterPro" id="IPR026736">
    <property type="entry name" value="Virilizer"/>
</dbReference>
<evidence type="ECO:0000313" key="9">
    <source>
        <dbReference type="Proteomes" id="UP000789342"/>
    </source>
</evidence>
<dbReference type="Gene3D" id="3.40.50.1000">
    <property type="entry name" value="HAD superfamily/HAD-like"/>
    <property type="match status" value="1"/>
</dbReference>
<evidence type="ECO:0000256" key="2">
    <source>
        <dbReference type="ARBA" id="ARBA00008371"/>
    </source>
</evidence>
<feature type="region of interest" description="Disordered" evidence="6">
    <location>
        <begin position="172"/>
        <end position="209"/>
    </location>
</feature>
<feature type="compositionally biased region" description="Low complexity" evidence="6">
    <location>
        <begin position="1922"/>
        <end position="1935"/>
    </location>
</feature>
<keyword evidence="4" id="KW-0508">mRNA splicing</keyword>
<dbReference type="EMBL" id="CAJVPV010000105">
    <property type="protein sequence ID" value="CAG8442884.1"/>
    <property type="molecule type" value="Genomic_DNA"/>
</dbReference>
<feature type="compositionally biased region" description="Low complexity" evidence="6">
    <location>
        <begin position="1960"/>
        <end position="1979"/>
    </location>
</feature>
<feature type="region of interest" description="Disordered" evidence="6">
    <location>
        <begin position="2066"/>
        <end position="2110"/>
    </location>
</feature>
<dbReference type="PANTHER" id="PTHR23185">
    <property type="entry name" value="PROTEIN VIRILIZER HOMOLOG"/>
    <property type="match status" value="1"/>
</dbReference>
<dbReference type="InterPro" id="IPR023214">
    <property type="entry name" value="HAD_sf"/>
</dbReference>
<feature type="compositionally biased region" description="Polar residues" evidence="6">
    <location>
        <begin position="1943"/>
        <end position="1952"/>
    </location>
</feature>
<evidence type="ECO:0000256" key="3">
    <source>
        <dbReference type="ARBA" id="ARBA00022664"/>
    </source>
</evidence>
<dbReference type="GO" id="GO:0036396">
    <property type="term" value="C:RNA N6-methyladenosine methyltransferase complex"/>
    <property type="evidence" value="ECO:0007669"/>
    <property type="project" value="TreeGrafter"/>
</dbReference>
<comment type="caution">
    <text evidence="8">The sequence shown here is derived from an EMBL/GenBank/DDBJ whole genome shotgun (WGS) entry which is preliminary data.</text>
</comment>
<dbReference type="Proteomes" id="UP000789342">
    <property type="component" value="Unassembled WGS sequence"/>
</dbReference>
<feature type="compositionally biased region" description="Gly residues" evidence="6">
    <location>
        <begin position="1980"/>
        <end position="1989"/>
    </location>
</feature>
<dbReference type="PANTHER" id="PTHR23185:SF0">
    <property type="entry name" value="PROTEIN VIRILIZER HOMOLOG"/>
    <property type="match status" value="1"/>
</dbReference>
<dbReference type="GO" id="GO:0008380">
    <property type="term" value="P:RNA splicing"/>
    <property type="evidence" value="ECO:0007669"/>
    <property type="project" value="UniProtKB-KW"/>
</dbReference>
<sequence>MSEYTTEGNIANSRKSSQLLFFGTLTANNFDSNESPTESIECIRFQQRVVLSEIRIVPNDFRPFKGSRKDHAGQTSPSKFELHLLIHKTLISDPTKLLEKRPPTLPLHPLTISFDETKGYLSYDLTLFPEATTRFIILRGNYHAVTLCVYGRVVETRSSILKSKGQYSNLLNNESQTNKEENEDSSIQNGTDCFPLKQPLSEPRSPSKLVNNRAKTVNNEISGEIKTIAQESEITSTDKNTIKPEKYNRDMTMDGVQKGQTIPFMESTSSDVILVEQKTPEQQTVPMEMDGFYSDEGSRDISDVDRVGVLLKNERPGAFKILNPLNSGNKDILVYHNSPDESLLSHSFFDHEFNKAWEDFSHHLEDLKPLLSTITDENVKYNGNVDERSVVNVMAELLQQITDVVVEGCLWARFRGLEYNDKLDILGKCVLFALDISSGKSSIKLYENGLGLFSKLCACGENFLCSSAVQSCLKLVVPLLNEQHVSSTLQLQILRALLKSMDETKVVECLIGWCDRTHSYDSLYKTYILPMLQVKRLPNRILHLLQAIVRKVSVYEACTLIQQVADNELQNETRKRKKKSDETTHNGNVLKNEIPSEIAQQDINFMMLEDNIQDQDDAELIIEQLSDCLQIISKAALYHMALGSNEDVNQDNYSIFSFQYLTFCRLFPAITIILTSQKLRNCSRFHEFVNSLGRLCVVLLGEQAGMLYLAKQLQQLRDPFCDSLLAIWANLLCYQSDVTDSPEEAEDTDQTSMQIINERWSDVNEIRKTPGIGDIWCGLGQSTTGGNYDEDYDYICDNEDDCFVKNNHEEDSYLKKARQILKMKSYGAMGSESDCLDNFAIPSDQLVILLVYHVNSIAIVEKLLEIGRHGSENPNYDHYQRVITLLSDLFEMTTFNVGKQAVVSTLIHLDALPTIISYLNLNPSQEGASPPDPNSISSAISRVSLELLEAVVKFFPAFPYLLSSNIHELLPSFTSQENNLRILWDPIVVFHETGNIQGVIDIIKHQKYYPECLRDHSAVNQILVALRLLLSYTYLEDGILQILKARMDDYSGLDNGDSFFVFLLRLLNHAAEVLSDMNDFVVYTDHQTTSDLTSNIDDNNHLAQDEFRIQDAIKFSGNSIEINKNDHPQNSTFASSSGVFLSSEIIDLRKELLDLVWFNLILIRRFLKVVYGDLNSNVAKRHFKNIYGKEEFPDDPLPSQKKSMTRSCIESWLAIIVALDHLDGRLSDQLGAVALLGNDHPVKSGQSAQIARVRALLLNMFGLLTQVIIEEKDSTRSELQYRSRLFSNFSGRHVVKYLIDFIFDAPNNFLSGLHILSEILPTPLTTYHRLHGSNVQKNDSSPIGNDNYFDTCEPSTSLSDSHPESQMLRDYWINQLIPLRDDLMQLVKCLSPASSKVIHVMLRTVICQLVDLDVHDRGIGRGMAKILINGVHETLVELQLTLDKVDNRRTNSSNSDEPEKNMESIDENSVEFGAKLSLLGRWLSMLISLGGNSLGRALLLDSLSGTNETILLAEKKTSDIQRGLIPMLLSLINASSDLGFIYDLIAEFFFSICNHTISVPGSNMPGIEDLGLIIETLLNCVKQGKNGRLQVQSLLILQKIAETEIGALIILTNQEHCQLISNMITWVPEILSSSDLVMQDLNIAYNSIVFILRIITYVPCDHKSHDGPAEVDIKGHKSLSLLINAHDSPEILLKTYESVGQQVLEFSYERNENDEIIYDLNMCRSIANVIQSFIQHLNSNILMSNRSNDVTSQEEIKQEFKMRLDKVLENRSLDIHQDYSGSKSMGSTIDDYPEIPFYDVIDDPAGKEVDGGLFNEPNIEIDFEVFAKEMLPNFQFQKKMKMSGDNATKGRKLKSRTVSNLGGVAYESNARRNLGGGKTYQKNEFRSIHNNRKANTSRPPSVHVDDFMSGKIPVNQQHPDMLNTSSLPTTNSTPNKRGGITTVVGSQITASNRGGRGRRSSTSSVVTSRGASRGASSSGRGAGGIGRGGNTNTNIMGAWEMGNNTPWTGGPPSLPVIIAPPISKYMEFDRQRDYTRYDGQTMRTGYYDNQYYGMPSPIAPPYDRPPVQQSAPGVGPRIKGAGDNRGRTVPQEWPRSMVSQPTRRPERPFAFTDPNQRVAVISNQIEKDSATAIEDRSQDGVSKCIATLKYAGIKIWILTKDKIETGLALVSLPESRRILRLTRTTFIYPTTPRTPLLQQYLSFPISPKTLSLTPPEAIYHHKNFDDSPALYLKTKNSRPLNEQDSMGREMDDTLKYYYDSETEDSPNDIAKPVYSAEAFPVKSNYDYVTWGSDHQVFVSKKEIEDIFIDLANKIGFQKESMCNMYNHLMYMLDSRALRMPSSQALLTLHADYIGGENANYRKWYFATHMDMNDDLANARSKKYTPDLKEDNLKEKWNQ</sequence>
<evidence type="ECO:0000256" key="6">
    <source>
        <dbReference type="SAM" id="MobiDB-lite"/>
    </source>
</evidence>
<gene>
    <name evidence="8" type="ORF">AMORRO_LOCUS418</name>
</gene>
<organism evidence="8 9">
    <name type="scientific">Acaulospora morrowiae</name>
    <dbReference type="NCBI Taxonomy" id="94023"/>
    <lineage>
        <taxon>Eukaryota</taxon>
        <taxon>Fungi</taxon>
        <taxon>Fungi incertae sedis</taxon>
        <taxon>Mucoromycota</taxon>
        <taxon>Glomeromycotina</taxon>
        <taxon>Glomeromycetes</taxon>
        <taxon>Diversisporales</taxon>
        <taxon>Acaulosporaceae</taxon>
        <taxon>Acaulospora</taxon>
    </lineage>
</organism>
<evidence type="ECO:0000256" key="5">
    <source>
        <dbReference type="ARBA" id="ARBA00023242"/>
    </source>
</evidence>
<protein>
    <submittedName>
        <fullName evidence="8">18868_t:CDS:1</fullName>
    </submittedName>
</protein>
<evidence type="ECO:0000313" key="8">
    <source>
        <dbReference type="EMBL" id="CAG8442884.1"/>
    </source>
</evidence>
<proteinExistence type="inferred from homology"/>
<feature type="domain" description="Virilizer N-terminal" evidence="7">
    <location>
        <begin position="16"/>
        <end position="211"/>
    </location>
</feature>
<dbReference type="OrthoDB" id="2011702at2759"/>
<evidence type="ECO:0000259" key="7">
    <source>
        <dbReference type="Pfam" id="PF15912"/>
    </source>
</evidence>